<dbReference type="RefSeq" id="WP_040289100.1">
    <property type="nucleotide sequence ID" value="NZ_BSRA01000013.1"/>
</dbReference>
<dbReference type="InterPro" id="IPR036390">
    <property type="entry name" value="WH_DNA-bd_sf"/>
</dbReference>
<reference evidence="3" key="3">
    <citation type="submission" date="2023-02" db="EMBL/GenBank/DDBJ databases">
        <title>Proposal of a novel subspecies: Alicyclobacillus hesperidum subspecies aegle.</title>
        <authorList>
            <person name="Goto K."/>
            <person name="Fujii T."/>
            <person name="Yasui K."/>
            <person name="Mochida K."/>
            <person name="Kato-Tanaka Y."/>
            <person name="Morohoshi S."/>
            <person name="An S.Y."/>
            <person name="Kasai H."/>
            <person name="Yokota A."/>
        </authorList>
    </citation>
    <scope>NUCLEOTIDE SEQUENCE</scope>
    <source>
        <strain evidence="3">DSM 12766</strain>
    </source>
</reference>
<dbReference type="EMBL" id="FNOJ01000029">
    <property type="protein sequence ID" value="SDX00676.1"/>
    <property type="molecule type" value="Genomic_DNA"/>
</dbReference>
<organism evidence="4 5">
    <name type="scientific">Alicyclobacillus hesperidum</name>
    <dbReference type="NCBI Taxonomy" id="89784"/>
    <lineage>
        <taxon>Bacteria</taxon>
        <taxon>Bacillati</taxon>
        <taxon>Bacillota</taxon>
        <taxon>Bacilli</taxon>
        <taxon>Bacillales</taxon>
        <taxon>Alicyclobacillaceae</taxon>
        <taxon>Alicyclobacillus</taxon>
    </lineage>
</organism>
<keyword evidence="1 4" id="KW-0238">DNA-binding</keyword>
<evidence type="ECO:0000259" key="2">
    <source>
        <dbReference type="PROSITE" id="PS50995"/>
    </source>
</evidence>
<dbReference type="PROSITE" id="PS50995">
    <property type="entry name" value="HTH_MARR_2"/>
    <property type="match status" value="1"/>
</dbReference>
<dbReference type="PANTHER" id="PTHR33164">
    <property type="entry name" value="TRANSCRIPTIONAL REGULATOR, MARR FAMILY"/>
    <property type="match status" value="1"/>
</dbReference>
<evidence type="ECO:0000313" key="4">
    <source>
        <dbReference type="EMBL" id="SDX00676.1"/>
    </source>
</evidence>
<dbReference type="SUPFAM" id="SSF46785">
    <property type="entry name" value="Winged helix' DNA-binding domain"/>
    <property type="match status" value="1"/>
</dbReference>
<reference evidence="4" key="2">
    <citation type="submission" date="2016-10" db="EMBL/GenBank/DDBJ databases">
        <authorList>
            <person name="de Groot N.N."/>
        </authorList>
    </citation>
    <scope>NUCLEOTIDE SEQUENCE [LARGE SCALE GENOMIC DNA]</scope>
    <source>
        <strain evidence="4">DSM 12489</strain>
    </source>
</reference>
<keyword evidence="5" id="KW-1185">Reference proteome</keyword>
<dbReference type="InterPro" id="IPR000835">
    <property type="entry name" value="HTH_MarR-typ"/>
</dbReference>
<dbReference type="SMART" id="SM00347">
    <property type="entry name" value="HTH_MARR"/>
    <property type="match status" value="1"/>
</dbReference>
<protein>
    <submittedName>
        <fullName evidence="4">DNA-binding transcriptional regulator, MarR family</fullName>
    </submittedName>
    <submittedName>
        <fullName evidence="3">MarR family transcriptional regulator</fullName>
    </submittedName>
</protein>
<dbReference type="Gene3D" id="1.10.10.10">
    <property type="entry name" value="Winged helix-like DNA-binding domain superfamily/Winged helix DNA-binding domain"/>
    <property type="match status" value="1"/>
</dbReference>
<dbReference type="PANTHER" id="PTHR33164:SF57">
    <property type="entry name" value="MARR-FAMILY TRANSCRIPTIONAL REGULATOR"/>
    <property type="match status" value="1"/>
</dbReference>
<dbReference type="GO" id="GO:0003700">
    <property type="term" value="F:DNA-binding transcription factor activity"/>
    <property type="evidence" value="ECO:0007669"/>
    <property type="project" value="InterPro"/>
</dbReference>
<dbReference type="Proteomes" id="UP000182589">
    <property type="component" value="Unassembled WGS sequence"/>
</dbReference>
<dbReference type="Pfam" id="PF01047">
    <property type="entry name" value="MarR"/>
    <property type="match status" value="1"/>
</dbReference>
<dbReference type="GO" id="GO:0003677">
    <property type="term" value="F:DNA binding"/>
    <property type="evidence" value="ECO:0007669"/>
    <property type="project" value="UniProtKB-KW"/>
</dbReference>
<gene>
    <name evidence="3" type="ORF">Heshes_21770</name>
    <name evidence="4" type="ORF">SAMN04489725_12910</name>
</gene>
<proteinExistence type="predicted"/>
<feature type="domain" description="HTH marR-type" evidence="2">
    <location>
        <begin position="4"/>
        <end position="136"/>
    </location>
</feature>
<evidence type="ECO:0000256" key="1">
    <source>
        <dbReference type="ARBA" id="ARBA00023125"/>
    </source>
</evidence>
<evidence type="ECO:0000313" key="5">
    <source>
        <dbReference type="Proteomes" id="UP000182589"/>
    </source>
</evidence>
<dbReference type="PRINTS" id="PR00598">
    <property type="entry name" value="HTHMARR"/>
</dbReference>
<dbReference type="InterPro" id="IPR036388">
    <property type="entry name" value="WH-like_DNA-bd_sf"/>
</dbReference>
<reference evidence="5" key="1">
    <citation type="submission" date="2016-10" db="EMBL/GenBank/DDBJ databases">
        <authorList>
            <person name="Varghese N."/>
        </authorList>
    </citation>
    <scope>NUCLEOTIDE SEQUENCE [LARGE SCALE GENOMIC DNA]</scope>
    <source>
        <strain evidence="5">DSM 12489</strain>
    </source>
</reference>
<sequence>MDVLQELEREVAVFARRVEGARQSWQRHQDLDRSAYLILLALDNNGPMVVGQLANVFQLDISTISRQIAPIVGAGLVAKERDEIDKRQVRLSITPEGSAALEATRESRRQLYAELLADWSDDDKEQFLALLQRFNDRLRQRQQEQENR</sequence>
<dbReference type="GO" id="GO:0006950">
    <property type="term" value="P:response to stress"/>
    <property type="evidence" value="ECO:0007669"/>
    <property type="project" value="TreeGrafter"/>
</dbReference>
<name>A0A1H2Y6C2_9BACL</name>
<accession>A0A1H2Y6C2</accession>
<dbReference type="Proteomes" id="UP001157137">
    <property type="component" value="Unassembled WGS sequence"/>
</dbReference>
<dbReference type="EMBL" id="BSRA01000013">
    <property type="protein sequence ID" value="GLV14493.1"/>
    <property type="molecule type" value="Genomic_DNA"/>
</dbReference>
<dbReference type="InterPro" id="IPR039422">
    <property type="entry name" value="MarR/SlyA-like"/>
</dbReference>
<evidence type="ECO:0000313" key="3">
    <source>
        <dbReference type="EMBL" id="GLV14493.1"/>
    </source>
</evidence>
<dbReference type="AlphaFoldDB" id="A0A1H2Y6C2"/>
<dbReference type="STRING" id="89784.SAMN04489725_12910"/>